<dbReference type="EMBL" id="OLKH01000140">
    <property type="protein sequence ID" value="SPE78451.1"/>
    <property type="molecule type" value="Genomic_DNA"/>
</dbReference>
<dbReference type="AlphaFoldDB" id="A0A2N9PDN4"/>
<dbReference type="Proteomes" id="UP000238180">
    <property type="component" value="Unassembled WGS sequence"/>
</dbReference>
<keyword evidence="1" id="KW-1133">Transmembrane helix</keyword>
<evidence type="ECO:0000313" key="3">
    <source>
        <dbReference type="Proteomes" id="UP000238180"/>
    </source>
</evidence>
<keyword evidence="1" id="KW-0812">Transmembrane</keyword>
<evidence type="ECO:0000313" key="2">
    <source>
        <dbReference type="EMBL" id="SPE78451.1"/>
    </source>
</evidence>
<sequence length="144" mass="17268">MKKKTIILSTIFVFIYLCYRYMGIFIFWLFTPGDGELRLAEKILFEEVKSKSKASDIWREPKYHISDPRDTVTYRLIIRTRESNSNIDLDSLKLKAKDIAIEIEHKLNLNSKFINYEIIYEYVRLGDKKFKFKRTEIKELSINN</sequence>
<keyword evidence="1" id="KW-0472">Membrane</keyword>
<name>A0A2N9PDN4_9FLAO</name>
<protein>
    <submittedName>
        <fullName evidence="2">Uncharacterized protein</fullName>
    </submittedName>
</protein>
<accession>A0A2N9PDN4</accession>
<evidence type="ECO:0000256" key="1">
    <source>
        <dbReference type="SAM" id="Phobius"/>
    </source>
</evidence>
<proteinExistence type="predicted"/>
<feature type="transmembrane region" description="Helical" evidence="1">
    <location>
        <begin position="6"/>
        <end position="30"/>
    </location>
</feature>
<gene>
    <name evidence="2" type="ORF">FLACOL_02467</name>
</gene>
<reference evidence="2 3" key="1">
    <citation type="submission" date="2018-02" db="EMBL/GenBank/DDBJ databases">
        <authorList>
            <person name="Cohen D.B."/>
            <person name="Kent A.D."/>
        </authorList>
    </citation>
    <scope>NUCLEOTIDE SEQUENCE [LARGE SCALE GENOMIC DNA]</scope>
    <source>
        <strain evidence="2">CIP109753</strain>
    </source>
</reference>
<organism evidence="2 3">
    <name type="scientific">Flavobacterium columnare</name>
    <dbReference type="NCBI Taxonomy" id="996"/>
    <lineage>
        <taxon>Bacteria</taxon>
        <taxon>Pseudomonadati</taxon>
        <taxon>Bacteroidota</taxon>
        <taxon>Flavobacteriia</taxon>
        <taxon>Flavobacteriales</taxon>
        <taxon>Flavobacteriaceae</taxon>
        <taxon>Flavobacterium</taxon>
    </lineage>
</organism>